<evidence type="ECO:0000256" key="1">
    <source>
        <dbReference type="ARBA" id="ARBA00004229"/>
    </source>
</evidence>
<sequence>MALCGVCSTPNLQVYTNSSIGFKRNRSLWQPTSSFRAKSVKFHCSASLKPSSSNVEEIDEDVQNSPSVLSVEDESAHVKQFKWSDFKILDRVSIGHGGRADELVFEALVQVPNSPLFNQGVVLRKLNTTRAQRRGRRAIEVFKKLVRRRLLYHSYSMQVHGYISNTLSDDPYSFTLVHGCHGSFSIRHWLQQSDWLPTLEATLALDEESFRRVGDDTTGGPAVSRQLRLIRILMRDLLIGVNYLHSHGLAHTELRLENVHISPVDRHIKVGILGNAADFNGDGTSTSSAYSTMDRGQMMIAFDMRCVGFMMAKMVLQELMDPLIFAKLKSFLAKGNDPSSLREFFVTTLNTNSESGNIGVQILDRNWGAGWHLLSSLIATRPSKRISCLDALKHPFLCGPRWRVAPSMDIIRWGLGSTAVKISEEYIYRMPQRQRLAHFIGLMEMLNPCPKPKCWLELLPGKWRLLYSTGKHIGLTLRQPSTRALIGNVHLTVTQTSEAANNTSLSFTSDIGFTAITSEDWPHNKTGATGKLQTLSQFRLVAGKRLYLKEEKKNIGKFSMGEPDAEEGLAEKLETEKWKKVVPFKEFPSSLPVAKLVSGEIEVTMNMNDRIESPGNVIGEVRKQIPPEMFDLSKLVCGTYIDSRLLVLRCVNGSALLFTRSSLDHKSM</sequence>
<accession>A0ABD1AYB1</accession>
<name>A0ABD1AYB1_CARAN</name>
<dbReference type="Pfam" id="PF04755">
    <property type="entry name" value="PAP_fibrillin"/>
    <property type="match status" value="1"/>
</dbReference>
<keyword evidence="7" id="KW-1185">Reference proteome</keyword>
<keyword evidence="4" id="KW-0809">Transit peptide</keyword>
<proteinExistence type="inferred from homology"/>
<comment type="subcellular location">
    <subcellularLocation>
        <location evidence="1">Plastid</location>
        <location evidence="1">Chloroplast</location>
    </subcellularLocation>
</comment>
<dbReference type="InterPro" id="IPR000719">
    <property type="entry name" value="Prot_kinase_dom"/>
</dbReference>
<dbReference type="PANTHER" id="PTHR46699:SF6">
    <property type="entry name" value="PLASTID-LIPID-ASSOCIATED PROTEIN 14, CHLOROPLASTIC-RELATED"/>
    <property type="match status" value="1"/>
</dbReference>
<dbReference type="Pfam" id="PF00069">
    <property type="entry name" value="Pkinase"/>
    <property type="match status" value="1"/>
</dbReference>
<keyword evidence="3" id="KW-0934">Plastid</keyword>
<comment type="similarity">
    <text evidence="2">Belongs to the PAP/fibrillin family.</text>
</comment>
<reference evidence="6 7" key="1">
    <citation type="submission" date="2024-04" db="EMBL/GenBank/DDBJ databases">
        <title>Genome assembly C_amara_ONT_v2.</title>
        <authorList>
            <person name="Yant L."/>
            <person name="Moore C."/>
            <person name="Slenker M."/>
        </authorList>
    </citation>
    <scope>NUCLEOTIDE SEQUENCE [LARGE SCALE GENOMIC DNA]</scope>
    <source>
        <tissue evidence="6">Leaf</tissue>
    </source>
</reference>
<feature type="domain" description="Protein kinase" evidence="5">
    <location>
        <begin position="86"/>
        <end position="397"/>
    </location>
</feature>
<evidence type="ECO:0000313" key="6">
    <source>
        <dbReference type="EMBL" id="KAL1206655.1"/>
    </source>
</evidence>
<dbReference type="AlphaFoldDB" id="A0ABD1AYB1"/>
<dbReference type="SUPFAM" id="SSF56112">
    <property type="entry name" value="Protein kinase-like (PK-like)"/>
    <property type="match status" value="1"/>
</dbReference>
<evidence type="ECO:0000259" key="5">
    <source>
        <dbReference type="PROSITE" id="PS50011"/>
    </source>
</evidence>
<dbReference type="PANTHER" id="PTHR46699">
    <property type="entry name" value="SERINE/THREONINE-PROTEIN KINASE STN8, CHLOROPLASTIC-RELATED"/>
    <property type="match status" value="1"/>
</dbReference>
<organism evidence="6 7">
    <name type="scientific">Cardamine amara subsp. amara</name>
    <dbReference type="NCBI Taxonomy" id="228776"/>
    <lineage>
        <taxon>Eukaryota</taxon>
        <taxon>Viridiplantae</taxon>
        <taxon>Streptophyta</taxon>
        <taxon>Embryophyta</taxon>
        <taxon>Tracheophyta</taxon>
        <taxon>Spermatophyta</taxon>
        <taxon>Magnoliopsida</taxon>
        <taxon>eudicotyledons</taxon>
        <taxon>Gunneridae</taxon>
        <taxon>Pentapetalae</taxon>
        <taxon>rosids</taxon>
        <taxon>malvids</taxon>
        <taxon>Brassicales</taxon>
        <taxon>Brassicaceae</taxon>
        <taxon>Cardamineae</taxon>
        <taxon>Cardamine</taxon>
    </lineage>
</organism>
<dbReference type="GO" id="GO:0009507">
    <property type="term" value="C:chloroplast"/>
    <property type="evidence" value="ECO:0007669"/>
    <property type="project" value="UniProtKB-SubCell"/>
</dbReference>
<dbReference type="InterPro" id="IPR011009">
    <property type="entry name" value="Kinase-like_dom_sf"/>
</dbReference>
<comment type="caution">
    <text evidence="6">The sequence shown here is derived from an EMBL/GenBank/DDBJ whole genome shotgun (WGS) entry which is preliminary data.</text>
</comment>
<dbReference type="Gene3D" id="1.10.510.10">
    <property type="entry name" value="Transferase(Phosphotransferase) domain 1"/>
    <property type="match status" value="1"/>
</dbReference>
<evidence type="ECO:0000256" key="4">
    <source>
        <dbReference type="ARBA" id="ARBA00022946"/>
    </source>
</evidence>
<evidence type="ECO:0000313" key="7">
    <source>
        <dbReference type="Proteomes" id="UP001558713"/>
    </source>
</evidence>
<gene>
    <name evidence="6" type="ORF">V5N11_027217</name>
</gene>
<dbReference type="Proteomes" id="UP001558713">
    <property type="component" value="Unassembled WGS sequence"/>
</dbReference>
<protein>
    <submittedName>
        <fullName evidence="6">Plastid-lipid-associated protein 14</fullName>
    </submittedName>
</protein>
<dbReference type="SMART" id="SM00220">
    <property type="entry name" value="S_TKc"/>
    <property type="match status" value="1"/>
</dbReference>
<dbReference type="InterPro" id="IPR006843">
    <property type="entry name" value="PAP/fibrillin_dom"/>
</dbReference>
<evidence type="ECO:0000256" key="3">
    <source>
        <dbReference type="ARBA" id="ARBA00022640"/>
    </source>
</evidence>
<dbReference type="EMBL" id="JBANAX010000497">
    <property type="protein sequence ID" value="KAL1206655.1"/>
    <property type="molecule type" value="Genomic_DNA"/>
</dbReference>
<dbReference type="PROSITE" id="PS50011">
    <property type="entry name" value="PROTEIN_KINASE_DOM"/>
    <property type="match status" value="1"/>
</dbReference>
<evidence type="ECO:0000256" key="2">
    <source>
        <dbReference type="ARBA" id="ARBA00005845"/>
    </source>
</evidence>